<protein>
    <submittedName>
        <fullName evidence="1">Uncharacterized protein</fullName>
    </submittedName>
</protein>
<evidence type="ECO:0000313" key="1">
    <source>
        <dbReference type="EMBL" id="KAH3871233.1"/>
    </source>
</evidence>
<organism evidence="1 2">
    <name type="scientific">Dreissena polymorpha</name>
    <name type="common">Zebra mussel</name>
    <name type="synonym">Mytilus polymorpha</name>
    <dbReference type="NCBI Taxonomy" id="45954"/>
    <lineage>
        <taxon>Eukaryota</taxon>
        <taxon>Metazoa</taxon>
        <taxon>Spiralia</taxon>
        <taxon>Lophotrochozoa</taxon>
        <taxon>Mollusca</taxon>
        <taxon>Bivalvia</taxon>
        <taxon>Autobranchia</taxon>
        <taxon>Heteroconchia</taxon>
        <taxon>Euheterodonta</taxon>
        <taxon>Imparidentia</taxon>
        <taxon>Neoheterodontei</taxon>
        <taxon>Myida</taxon>
        <taxon>Dreissenoidea</taxon>
        <taxon>Dreissenidae</taxon>
        <taxon>Dreissena</taxon>
    </lineage>
</organism>
<accession>A0A9D4M7J8</accession>
<gene>
    <name evidence="1" type="ORF">DPMN_034427</name>
</gene>
<reference evidence="1" key="1">
    <citation type="journal article" date="2019" name="bioRxiv">
        <title>The Genome of the Zebra Mussel, Dreissena polymorpha: A Resource for Invasive Species Research.</title>
        <authorList>
            <person name="McCartney M.A."/>
            <person name="Auch B."/>
            <person name="Kono T."/>
            <person name="Mallez S."/>
            <person name="Zhang Y."/>
            <person name="Obille A."/>
            <person name="Becker A."/>
            <person name="Abrahante J.E."/>
            <person name="Garbe J."/>
            <person name="Badalamenti J.P."/>
            <person name="Herman A."/>
            <person name="Mangelson H."/>
            <person name="Liachko I."/>
            <person name="Sullivan S."/>
            <person name="Sone E.D."/>
            <person name="Koren S."/>
            <person name="Silverstein K.A.T."/>
            <person name="Beckman K.B."/>
            <person name="Gohl D.M."/>
        </authorList>
    </citation>
    <scope>NUCLEOTIDE SEQUENCE</scope>
    <source>
        <strain evidence="1">Duluth1</strain>
        <tissue evidence="1">Whole animal</tissue>
    </source>
</reference>
<comment type="caution">
    <text evidence="1">The sequence shown here is derived from an EMBL/GenBank/DDBJ whole genome shotgun (WGS) entry which is preliminary data.</text>
</comment>
<reference evidence="1" key="2">
    <citation type="submission" date="2020-11" db="EMBL/GenBank/DDBJ databases">
        <authorList>
            <person name="McCartney M.A."/>
            <person name="Auch B."/>
            <person name="Kono T."/>
            <person name="Mallez S."/>
            <person name="Becker A."/>
            <person name="Gohl D.M."/>
            <person name="Silverstein K.A.T."/>
            <person name="Koren S."/>
            <person name="Bechman K.B."/>
            <person name="Herman A."/>
            <person name="Abrahante J.E."/>
            <person name="Garbe J."/>
        </authorList>
    </citation>
    <scope>NUCLEOTIDE SEQUENCE</scope>
    <source>
        <strain evidence="1">Duluth1</strain>
        <tissue evidence="1">Whole animal</tissue>
    </source>
</reference>
<dbReference type="AlphaFoldDB" id="A0A9D4M7J8"/>
<evidence type="ECO:0000313" key="2">
    <source>
        <dbReference type="Proteomes" id="UP000828390"/>
    </source>
</evidence>
<dbReference type="InterPro" id="IPR035986">
    <property type="entry name" value="PKD_dom_sf"/>
</dbReference>
<dbReference type="Proteomes" id="UP000828390">
    <property type="component" value="Unassembled WGS sequence"/>
</dbReference>
<sequence length="128" mass="14066">MLTGYLLHTYNQTGVFNVMLTASNLVSNQSDWTVTNVQVIIANFTIHNIPPIPYGQDNSEIPLTVGAGSNMNVTVLFGNMTLDTAYVNDEREGLAIVRVSDYFGYGYYPVEVNISNLVTPAQSYYSGV</sequence>
<keyword evidence="2" id="KW-1185">Reference proteome</keyword>
<proteinExistence type="predicted"/>
<dbReference type="SUPFAM" id="SSF49299">
    <property type="entry name" value="PKD domain"/>
    <property type="match status" value="1"/>
</dbReference>
<name>A0A9D4M7J8_DREPO</name>
<dbReference type="EMBL" id="JAIWYP010000002">
    <property type="protein sequence ID" value="KAH3871233.1"/>
    <property type="molecule type" value="Genomic_DNA"/>
</dbReference>